<dbReference type="SMART" id="SM00028">
    <property type="entry name" value="TPR"/>
    <property type="match status" value="1"/>
</dbReference>
<dbReference type="InterPro" id="IPR011990">
    <property type="entry name" value="TPR-like_helical_dom_sf"/>
</dbReference>
<dbReference type="PROSITE" id="PS50005">
    <property type="entry name" value="TPR"/>
    <property type="match status" value="1"/>
</dbReference>
<comment type="caution">
    <text evidence="1">The sequence shown here is derived from an EMBL/GenBank/DDBJ whole genome shotgun (WGS) entry which is preliminary data.</text>
</comment>
<gene>
    <name evidence="1" type="ORF">LCGC14_0300590</name>
</gene>
<proteinExistence type="predicted"/>
<dbReference type="EMBL" id="LAZR01000187">
    <property type="protein sequence ID" value="KKN83310.1"/>
    <property type="molecule type" value="Genomic_DNA"/>
</dbReference>
<dbReference type="AlphaFoldDB" id="A0A0F9TQK3"/>
<organism evidence="1">
    <name type="scientific">marine sediment metagenome</name>
    <dbReference type="NCBI Taxonomy" id="412755"/>
    <lineage>
        <taxon>unclassified sequences</taxon>
        <taxon>metagenomes</taxon>
        <taxon>ecological metagenomes</taxon>
    </lineage>
</organism>
<dbReference type="SUPFAM" id="SSF48452">
    <property type="entry name" value="TPR-like"/>
    <property type="match status" value="1"/>
</dbReference>
<protein>
    <submittedName>
        <fullName evidence="1">Uncharacterized protein</fullName>
    </submittedName>
</protein>
<dbReference type="Gene3D" id="1.25.40.10">
    <property type="entry name" value="Tetratricopeptide repeat domain"/>
    <property type="match status" value="1"/>
</dbReference>
<reference evidence="1" key="1">
    <citation type="journal article" date="2015" name="Nature">
        <title>Complex archaea that bridge the gap between prokaryotes and eukaryotes.</title>
        <authorList>
            <person name="Spang A."/>
            <person name="Saw J.H."/>
            <person name="Jorgensen S.L."/>
            <person name="Zaremba-Niedzwiedzka K."/>
            <person name="Martijn J."/>
            <person name="Lind A.E."/>
            <person name="van Eijk R."/>
            <person name="Schleper C."/>
            <person name="Guy L."/>
            <person name="Ettema T.J."/>
        </authorList>
    </citation>
    <scope>NUCLEOTIDE SEQUENCE</scope>
</reference>
<dbReference type="InterPro" id="IPR019734">
    <property type="entry name" value="TPR_rpt"/>
</dbReference>
<name>A0A0F9TQK3_9ZZZZ</name>
<sequence length="394" mass="43668">MMTRTMKVLLMIFSASSKGGRGVCPGFFPLILTALLFPVTGLTASLGPDISVPSRDTLILKLSDDAIAASPSPATTEGLSAQALAQQVRVHIERSRATGSPRPLGLAQGLLDQVPEQRWTPEVYLMRATLRQRLHRFDEAEADLSRVLQAEPNNAQAWLTRYSIALVRGDIATASRACNELAEVMASLLAESCTQEVASLGEQPEAAFRRLRQAVDKAPSASAVEHDYALVTLADMASRLNLPSAGDYWQQSLLSDPGDLYRRARYADWLLSNNQPDKALQITQGYEEIDTLAVLRAIALKRLDDPKQQALSEILDERFAEARWRGEFLHEWEYARYLLDVQNDSEGALEMARANWETQRAYPDRELLIRAAQAAGDQQVLQDLGIDNREAQPL</sequence>
<accession>A0A0F9TQK3</accession>
<evidence type="ECO:0000313" key="1">
    <source>
        <dbReference type="EMBL" id="KKN83310.1"/>
    </source>
</evidence>